<evidence type="ECO:0000313" key="2">
    <source>
        <dbReference type="Proteomes" id="UP000824262"/>
    </source>
</evidence>
<accession>A0A9D1CRR7</accession>
<name>A0A9D1CRR7_9FIRM</name>
<evidence type="ECO:0000313" key="1">
    <source>
        <dbReference type="EMBL" id="HIQ77796.1"/>
    </source>
</evidence>
<reference evidence="1" key="2">
    <citation type="journal article" date="2021" name="PeerJ">
        <title>Extensive microbial diversity within the chicken gut microbiome revealed by metagenomics and culture.</title>
        <authorList>
            <person name="Gilroy R."/>
            <person name="Ravi A."/>
            <person name="Getino M."/>
            <person name="Pursley I."/>
            <person name="Horton D.L."/>
            <person name="Alikhan N.F."/>
            <person name="Baker D."/>
            <person name="Gharbi K."/>
            <person name="Hall N."/>
            <person name="Watson M."/>
            <person name="Adriaenssens E.M."/>
            <person name="Foster-Nyarko E."/>
            <person name="Jarju S."/>
            <person name="Secka A."/>
            <person name="Antonio M."/>
            <person name="Oren A."/>
            <person name="Chaudhuri R.R."/>
            <person name="La Ragione R."/>
            <person name="Hildebrand F."/>
            <person name="Pallen M.J."/>
        </authorList>
    </citation>
    <scope>NUCLEOTIDE SEQUENCE</scope>
    <source>
        <strain evidence="1">ChiBcolR7-354</strain>
    </source>
</reference>
<dbReference type="Proteomes" id="UP000824262">
    <property type="component" value="Unassembled WGS sequence"/>
</dbReference>
<organism evidence="1 2">
    <name type="scientific">Candidatus Scatomorpha intestinavium</name>
    <dbReference type="NCBI Taxonomy" id="2840922"/>
    <lineage>
        <taxon>Bacteria</taxon>
        <taxon>Bacillati</taxon>
        <taxon>Bacillota</taxon>
        <taxon>Clostridia</taxon>
        <taxon>Eubacteriales</taxon>
        <taxon>Candidatus Scatomorpha</taxon>
    </lineage>
</organism>
<sequence>MKKKNILAALAAAVAVIIICFVLFRRESSGQEIVVALPTAEPVESEPAQSPAGESFADITPDTVQAAIAALSRPESYSRTVTVNYCYDGGESSTGLYSWVDGDRARIRVQLETDSENILITGSTLYIWYDSIPAQVYSGPVSNSLEADQWLRCLSYEDLLELPETDIFTASYELYNGESCIYVEYDSGELDYTNCVYISTVTGLLMAAETYDATGLIYSMSSGTVSLSTPDEGMFIPPSLA</sequence>
<dbReference type="AlphaFoldDB" id="A0A9D1CRR7"/>
<dbReference type="EMBL" id="DVGA01000012">
    <property type="protein sequence ID" value="HIQ77796.1"/>
    <property type="molecule type" value="Genomic_DNA"/>
</dbReference>
<proteinExistence type="predicted"/>
<comment type="caution">
    <text evidence="1">The sequence shown here is derived from an EMBL/GenBank/DDBJ whole genome shotgun (WGS) entry which is preliminary data.</text>
</comment>
<reference evidence="1" key="1">
    <citation type="submission" date="2020-10" db="EMBL/GenBank/DDBJ databases">
        <authorList>
            <person name="Gilroy R."/>
        </authorList>
    </citation>
    <scope>NUCLEOTIDE SEQUENCE</scope>
    <source>
        <strain evidence="1">ChiBcolR7-354</strain>
    </source>
</reference>
<gene>
    <name evidence="1" type="ORF">IAB77_00885</name>
</gene>
<protein>
    <submittedName>
        <fullName evidence="1">Uncharacterized protein</fullName>
    </submittedName>
</protein>